<dbReference type="GO" id="GO:0016298">
    <property type="term" value="F:lipase activity"/>
    <property type="evidence" value="ECO:0007669"/>
    <property type="project" value="InterPro"/>
</dbReference>
<keyword evidence="2" id="KW-0443">Lipid metabolism</keyword>
<dbReference type="PANTHER" id="PTHR46020">
    <property type="entry name" value="OSJNBB0059K02.9 PROTEIN"/>
    <property type="match status" value="1"/>
</dbReference>
<dbReference type="AlphaFoldDB" id="A0A5P9NFI8"/>
<dbReference type="InterPro" id="IPR036514">
    <property type="entry name" value="SGNH_hydro_sf"/>
</dbReference>
<dbReference type="GO" id="GO:0006629">
    <property type="term" value="P:lipid metabolic process"/>
    <property type="evidence" value="ECO:0007669"/>
    <property type="project" value="UniProtKB-KW"/>
</dbReference>
<evidence type="ECO:0000256" key="2">
    <source>
        <dbReference type="ARBA" id="ARBA00023098"/>
    </source>
</evidence>
<dbReference type="Proteomes" id="UP000326287">
    <property type="component" value="Chromosome"/>
</dbReference>
<dbReference type="Pfam" id="PF00657">
    <property type="entry name" value="Lipase_GDSL"/>
    <property type="match status" value="1"/>
</dbReference>
<reference evidence="3 4" key="1">
    <citation type="submission" date="2019-02" db="EMBL/GenBank/DDBJ databases">
        <authorList>
            <person name="Li S.-H."/>
        </authorList>
    </citation>
    <scope>NUCLEOTIDE SEQUENCE [LARGE SCALE GENOMIC DNA]</scope>
    <source>
        <strain evidence="3 4">IMCC14385</strain>
    </source>
</reference>
<keyword evidence="1" id="KW-0378">Hydrolase</keyword>
<dbReference type="CDD" id="cd01846">
    <property type="entry name" value="fatty_acyltransferase_like"/>
    <property type="match status" value="1"/>
</dbReference>
<accession>A0A5P9NFI8</accession>
<dbReference type="SUPFAM" id="SSF52266">
    <property type="entry name" value="SGNH hydrolase"/>
    <property type="match status" value="1"/>
</dbReference>
<dbReference type="PANTHER" id="PTHR46020:SF4">
    <property type="entry name" value="OS04G0650200 PROTEIN"/>
    <property type="match status" value="1"/>
</dbReference>
<keyword evidence="4" id="KW-1185">Reference proteome</keyword>
<dbReference type="OrthoDB" id="5292073at2"/>
<dbReference type="KEGG" id="halc:EY643_01035"/>
<evidence type="ECO:0000313" key="3">
    <source>
        <dbReference type="EMBL" id="QFU74345.1"/>
    </source>
</evidence>
<gene>
    <name evidence="3" type="ORF">EY643_01035</name>
</gene>
<evidence type="ECO:0008006" key="5">
    <source>
        <dbReference type="Google" id="ProtNLM"/>
    </source>
</evidence>
<protein>
    <recommendedName>
        <fullName evidence="5">SGNH/GDSL hydrolase family protein</fullName>
    </recommendedName>
</protein>
<dbReference type="RefSeq" id="WP_152660456.1">
    <property type="nucleotide sequence ID" value="NZ_CP036422.1"/>
</dbReference>
<dbReference type="PROSITE" id="PS01098">
    <property type="entry name" value="LIPASE_GDSL_SER"/>
    <property type="match status" value="1"/>
</dbReference>
<organism evidence="3 4">
    <name type="scientific">Halioglobus maricola</name>
    <dbReference type="NCBI Taxonomy" id="2601894"/>
    <lineage>
        <taxon>Bacteria</taxon>
        <taxon>Pseudomonadati</taxon>
        <taxon>Pseudomonadota</taxon>
        <taxon>Gammaproteobacteria</taxon>
        <taxon>Cellvibrionales</taxon>
        <taxon>Halieaceae</taxon>
        <taxon>Halioglobus</taxon>
    </lineage>
</organism>
<dbReference type="InterPro" id="IPR008265">
    <property type="entry name" value="Lipase_GDSL_AS"/>
</dbReference>
<dbReference type="EMBL" id="CP036422">
    <property type="protein sequence ID" value="QFU74345.1"/>
    <property type="molecule type" value="Genomic_DNA"/>
</dbReference>
<dbReference type="InterPro" id="IPR001087">
    <property type="entry name" value="GDSL"/>
</dbReference>
<evidence type="ECO:0000256" key="1">
    <source>
        <dbReference type="ARBA" id="ARBA00022801"/>
    </source>
</evidence>
<sequence length="488" mass="54865">MVTVADPVDDRPFVWKVQCESSLKPRVKPGDDPETAVAKGWIVARTPGDYEISVLGRMEDGFLQVEEVLSDDPDWSLDQTQPYVHLRKVCRDTLSNRRNGGLYRPGLVRTSHEDSGVYTSLVFDEWSERDHVTRLVIFGDSLSDTGRLKRRLKMVPRPPYWVGRFANGPVWSDYLEVSAQLAVQNHARGGAMATQREPMDSEELIQRIYTNGQFFVSGSITHQIDGYTANDVGDSGVVRADASVAILWAGANDYISKEAFDSSISLLLSKPYAEDGYASIVSKVTDALELNLAQLRELGFKRMMLVNLPNLGLTPMVLQNDSYMVSRKYESEEARLIDFSTRLAELTRRHNQELVTMVDRFLADSPGVEVIVMDADAAFAQVTDPEFGGDILGFDLESRKVQVEFEGREVAIQNQCYSGMTMGVFSPTANVCDEASRAVFWDLVHPTTFFHCWMAYMMGDLMFNEGWIGPMPPLEEYRGWCEMVADAY</sequence>
<evidence type="ECO:0000313" key="4">
    <source>
        <dbReference type="Proteomes" id="UP000326287"/>
    </source>
</evidence>
<name>A0A5P9NFI8_9GAMM</name>
<dbReference type="Gene3D" id="3.40.50.1110">
    <property type="entry name" value="SGNH hydrolase"/>
    <property type="match status" value="1"/>
</dbReference>
<proteinExistence type="predicted"/>